<organism evidence="2 3">
    <name type="scientific">Parambassis ranga</name>
    <name type="common">Indian glassy fish</name>
    <dbReference type="NCBI Taxonomy" id="210632"/>
    <lineage>
        <taxon>Eukaryota</taxon>
        <taxon>Metazoa</taxon>
        <taxon>Chordata</taxon>
        <taxon>Craniata</taxon>
        <taxon>Vertebrata</taxon>
        <taxon>Euteleostomi</taxon>
        <taxon>Actinopterygii</taxon>
        <taxon>Neopterygii</taxon>
        <taxon>Teleostei</taxon>
        <taxon>Neoteleostei</taxon>
        <taxon>Acanthomorphata</taxon>
        <taxon>Ovalentaria</taxon>
        <taxon>Ambassidae</taxon>
        <taxon>Parambassis</taxon>
    </lineage>
</organism>
<dbReference type="Proteomes" id="UP000515145">
    <property type="component" value="Chromosome 17"/>
</dbReference>
<feature type="compositionally biased region" description="Pro residues" evidence="1">
    <location>
        <begin position="201"/>
        <end position="257"/>
    </location>
</feature>
<gene>
    <name evidence="3" type="primary">LOC114450087</name>
</gene>
<name>A0A6P7K523_9TELE</name>
<feature type="compositionally biased region" description="Polar residues" evidence="1">
    <location>
        <begin position="263"/>
        <end position="275"/>
    </location>
</feature>
<evidence type="ECO:0000256" key="1">
    <source>
        <dbReference type="SAM" id="MobiDB-lite"/>
    </source>
</evidence>
<protein>
    <submittedName>
        <fullName evidence="3">Vegetative cell wall protein gp1-like</fullName>
    </submittedName>
</protein>
<dbReference type="OrthoDB" id="8446208at2759"/>
<reference evidence="3" key="1">
    <citation type="submission" date="2025-08" db="UniProtKB">
        <authorList>
            <consortium name="RefSeq"/>
        </authorList>
    </citation>
    <scope>IDENTIFICATION</scope>
</reference>
<feature type="compositionally biased region" description="Pro residues" evidence="1">
    <location>
        <begin position="278"/>
        <end position="290"/>
    </location>
</feature>
<evidence type="ECO:0000313" key="2">
    <source>
        <dbReference type="Proteomes" id="UP000515145"/>
    </source>
</evidence>
<dbReference type="GeneID" id="114450087"/>
<keyword evidence="2" id="KW-1185">Reference proteome</keyword>
<dbReference type="InParanoid" id="A0A6P7K523"/>
<dbReference type="AlphaFoldDB" id="A0A6P7K523"/>
<feature type="region of interest" description="Disordered" evidence="1">
    <location>
        <begin position="354"/>
        <end position="381"/>
    </location>
</feature>
<evidence type="ECO:0000313" key="3">
    <source>
        <dbReference type="RefSeq" id="XP_028283797.1"/>
    </source>
</evidence>
<feature type="region of interest" description="Disordered" evidence="1">
    <location>
        <begin position="194"/>
        <end position="290"/>
    </location>
</feature>
<dbReference type="RefSeq" id="XP_028283797.1">
    <property type="nucleotide sequence ID" value="XM_028427996.1"/>
</dbReference>
<accession>A0A6P7K523</accession>
<sequence>MTRKEKGKQAALCLAVVLTCCCLVPTIHCSRLRKIQREGRRAGAAATRTADQEGTIVFGEVFLSQQASDKTAKSLFQDEAGYQADSTGLSSTPTPVAPEAAWKRMTPSLQCSGDQLRFKLLGPGASQLSVLKGPASPVPLSQVPSTCGYNMHRNSLALVLQVPFDGCNVIQEGGSYVLPLQWQGFPLSLWCSKPSASAPATAPPATAPPTTAPPTPEPQTTAPPTPEPQTTAPPTPEPQTTAPPTPEPQTTAPPTPEPQTTADQTPGPQTPSNLADPTNPPVPPKNPDPMYPKFPPYFFFPPQFPQYPAVPVAPTPKKKGFPQLPYFFPPMYPPYFNPPPMYYPFFTTPAPATTTPATTTTTSTTTTTTPMPTTTTATPAATVPPQTFTFPSFPYMFQNPMPFPWFPQPTGETDTAQAIPAQPLPKFVPKLPYWFQFPIPQPQYPQYPVPLTTPAPATTTAYPAEKGAVQLVYWPSFH</sequence>
<proteinExistence type="predicted"/>